<comment type="caution">
    <text evidence="2">The sequence shown here is derived from an EMBL/GenBank/DDBJ whole genome shotgun (WGS) entry which is preliminary data.</text>
</comment>
<protein>
    <submittedName>
        <fullName evidence="2">Uncharacterized protein</fullName>
    </submittedName>
</protein>
<dbReference type="RefSeq" id="WP_146404149.1">
    <property type="nucleotide sequence ID" value="NZ_SJPJ01000002.1"/>
</dbReference>
<name>A0A5C5YNB5_9BACT</name>
<organism evidence="2 3">
    <name type="scientific">Novipirellula herctigrandis</name>
    <dbReference type="NCBI Taxonomy" id="2527986"/>
    <lineage>
        <taxon>Bacteria</taxon>
        <taxon>Pseudomonadati</taxon>
        <taxon>Planctomycetota</taxon>
        <taxon>Planctomycetia</taxon>
        <taxon>Pirellulales</taxon>
        <taxon>Pirellulaceae</taxon>
        <taxon>Novipirellula</taxon>
    </lineage>
</organism>
<keyword evidence="3" id="KW-1185">Reference proteome</keyword>
<gene>
    <name evidence="2" type="ORF">CA13_68590</name>
</gene>
<accession>A0A5C5YNB5</accession>
<feature type="chain" id="PRO_5023023074" evidence="1">
    <location>
        <begin position="36"/>
        <end position="437"/>
    </location>
</feature>
<evidence type="ECO:0000313" key="3">
    <source>
        <dbReference type="Proteomes" id="UP000315010"/>
    </source>
</evidence>
<dbReference type="OrthoDB" id="264439at2"/>
<dbReference type="Proteomes" id="UP000315010">
    <property type="component" value="Unassembled WGS sequence"/>
</dbReference>
<sequence precursor="true">MKIRSIKKRFGSTAVRTLAACGLLAGSLVASNAHAQSGLVNAFETPAKATNVQQTAASNSRSIKHGDQEFAVMTAEGVPTAASAGRVATLGSMPTSELNGGVTQTSCLSCGTSCGGSCPGGSYGGMYGGSCNTGSCGNYGGYGSSMGGGCGIPCRPYRFAMVEALYMEHQGDAPQLLGSNFQSAEFDFEWGSRITVGMVPDCVHGMETTFVGPFNWDLQSSSTFTPPLAFDTVSSDRLLGPFMAPFTDVVADRATYEADYWSIEANKTLVGWDVAKLLIGGRYIDYDELYRYGFSNDTGEQAVLQSETENSLYGMQVGLDMLFPTSCHGYMDFRGRAGGYLNFAESDVRGFNTAGATVFANDDDLELAGVFELGAGYRYELGEMLTLRAGGEMWYVTGIADAPTQLSNVVRRGSGQSIAIDDDFFVIGVNFGAQMKF</sequence>
<evidence type="ECO:0000313" key="2">
    <source>
        <dbReference type="EMBL" id="TWT76365.1"/>
    </source>
</evidence>
<keyword evidence="1" id="KW-0732">Signal</keyword>
<reference evidence="2 3" key="1">
    <citation type="submission" date="2019-02" db="EMBL/GenBank/DDBJ databases">
        <title>Deep-cultivation of Planctomycetes and their phenomic and genomic characterization uncovers novel biology.</title>
        <authorList>
            <person name="Wiegand S."/>
            <person name="Jogler M."/>
            <person name="Boedeker C."/>
            <person name="Pinto D."/>
            <person name="Vollmers J."/>
            <person name="Rivas-Marin E."/>
            <person name="Kohn T."/>
            <person name="Peeters S.H."/>
            <person name="Heuer A."/>
            <person name="Rast P."/>
            <person name="Oberbeckmann S."/>
            <person name="Bunk B."/>
            <person name="Jeske O."/>
            <person name="Meyerdierks A."/>
            <person name="Storesund J.E."/>
            <person name="Kallscheuer N."/>
            <person name="Luecker S."/>
            <person name="Lage O.M."/>
            <person name="Pohl T."/>
            <person name="Merkel B.J."/>
            <person name="Hornburger P."/>
            <person name="Mueller R.-W."/>
            <person name="Bruemmer F."/>
            <person name="Labrenz M."/>
            <person name="Spormann A.M."/>
            <person name="Op Den Camp H."/>
            <person name="Overmann J."/>
            <person name="Amann R."/>
            <person name="Jetten M.S.M."/>
            <person name="Mascher T."/>
            <person name="Medema M.H."/>
            <person name="Devos D.P."/>
            <person name="Kaster A.-K."/>
            <person name="Ovreas L."/>
            <person name="Rohde M."/>
            <person name="Galperin M.Y."/>
            <person name="Jogler C."/>
        </authorList>
    </citation>
    <scope>NUCLEOTIDE SEQUENCE [LARGE SCALE GENOMIC DNA]</scope>
    <source>
        <strain evidence="2 3">CA13</strain>
    </source>
</reference>
<evidence type="ECO:0000256" key="1">
    <source>
        <dbReference type="SAM" id="SignalP"/>
    </source>
</evidence>
<dbReference type="AlphaFoldDB" id="A0A5C5YNB5"/>
<dbReference type="EMBL" id="SJPJ01000002">
    <property type="protein sequence ID" value="TWT76365.1"/>
    <property type="molecule type" value="Genomic_DNA"/>
</dbReference>
<feature type="signal peptide" evidence="1">
    <location>
        <begin position="1"/>
        <end position="35"/>
    </location>
</feature>
<proteinExistence type="predicted"/>